<sequence length="101" mass="11153">MPTVSINSLDHEKFQDLVRRKRIVSVILSTLMLVIYFGFILVLAFRKELLAIKVGEHLTMGVPVGLAVIISACVLTGIYVTWANSAYDDAVTSIVGNMKEK</sequence>
<evidence type="ECO:0008006" key="4">
    <source>
        <dbReference type="Google" id="ProtNLM"/>
    </source>
</evidence>
<dbReference type="EMBL" id="CP001629">
    <property type="protein sequence ID" value="ACU89134.1"/>
    <property type="molecule type" value="Genomic_DNA"/>
</dbReference>
<dbReference type="GO" id="GO:0005886">
    <property type="term" value="C:plasma membrane"/>
    <property type="evidence" value="ECO:0007669"/>
    <property type="project" value="TreeGrafter"/>
</dbReference>
<proteinExistence type="predicted"/>
<name>C7LQA8_DESBD</name>
<reference evidence="2 3" key="1">
    <citation type="journal article" date="2009" name="Stand. Genomic Sci.">
        <title>Complete genome sequence of Desulfomicrobium baculatum type strain (X).</title>
        <authorList>
            <person name="Copeland A."/>
            <person name="Spring S."/>
            <person name="Goker M."/>
            <person name="Schneider S."/>
            <person name="Lapidus A."/>
            <person name="Del Rio T.G."/>
            <person name="Tice H."/>
            <person name="Cheng J.F."/>
            <person name="Chen F."/>
            <person name="Nolan M."/>
            <person name="Bruce D."/>
            <person name="Goodwin L."/>
            <person name="Pitluck S."/>
            <person name="Ivanova N."/>
            <person name="Mavrommatis K."/>
            <person name="Ovchinnikova G."/>
            <person name="Pati A."/>
            <person name="Chen A."/>
            <person name="Palaniappan K."/>
            <person name="Land M."/>
            <person name="Hauser L."/>
            <person name="Chang Y.J."/>
            <person name="Jeffries C.C."/>
            <person name="Meincke L."/>
            <person name="Sims D."/>
            <person name="Brettin T."/>
            <person name="Detter J.C."/>
            <person name="Han C."/>
            <person name="Chain P."/>
            <person name="Bristow J."/>
            <person name="Eisen J.A."/>
            <person name="Markowitz V."/>
            <person name="Hugenholtz P."/>
            <person name="Kyrpides N.C."/>
            <person name="Klenk H.P."/>
            <person name="Lucas S."/>
        </authorList>
    </citation>
    <scope>NUCLEOTIDE SEQUENCE [LARGE SCALE GENOMIC DNA]</scope>
    <source>
        <strain evidence="3">DSM 4028 / VKM B-1378 / X</strain>
    </source>
</reference>
<dbReference type="PANTHER" id="PTHR38598:SF1">
    <property type="entry name" value="INNER MEMBRANE PROTEIN YJCH"/>
    <property type="match status" value="1"/>
</dbReference>
<keyword evidence="1" id="KW-0812">Transmembrane</keyword>
<evidence type="ECO:0000313" key="3">
    <source>
        <dbReference type="Proteomes" id="UP000002216"/>
    </source>
</evidence>
<accession>C7LQA8</accession>
<dbReference type="AlphaFoldDB" id="C7LQA8"/>
<dbReference type="OrthoDB" id="9799991at2"/>
<dbReference type="KEGG" id="dba:Dbac_1020"/>
<keyword evidence="1" id="KW-1133">Transmembrane helix</keyword>
<keyword evidence="3" id="KW-1185">Reference proteome</keyword>
<dbReference type="RefSeq" id="WP_015773234.1">
    <property type="nucleotide sequence ID" value="NC_013173.1"/>
</dbReference>
<dbReference type="HOGENOM" id="CLU_123372_2_3_7"/>
<gene>
    <name evidence="2" type="ordered locus">Dbac_1020</name>
</gene>
<dbReference type="InterPro" id="IPR007436">
    <property type="entry name" value="DUF485"/>
</dbReference>
<organism evidence="2 3">
    <name type="scientific">Desulfomicrobium baculatum (strain DSM 4028 / VKM B-1378 / X)</name>
    <name type="common">Desulfovibrio baculatus</name>
    <dbReference type="NCBI Taxonomy" id="525897"/>
    <lineage>
        <taxon>Bacteria</taxon>
        <taxon>Pseudomonadati</taxon>
        <taxon>Thermodesulfobacteriota</taxon>
        <taxon>Desulfovibrionia</taxon>
        <taxon>Desulfovibrionales</taxon>
        <taxon>Desulfomicrobiaceae</taxon>
        <taxon>Desulfomicrobium</taxon>
    </lineage>
</organism>
<evidence type="ECO:0000256" key="1">
    <source>
        <dbReference type="SAM" id="Phobius"/>
    </source>
</evidence>
<evidence type="ECO:0000313" key="2">
    <source>
        <dbReference type="EMBL" id="ACU89134.1"/>
    </source>
</evidence>
<dbReference type="Pfam" id="PF04341">
    <property type="entry name" value="DUF485"/>
    <property type="match status" value="1"/>
</dbReference>
<keyword evidence="1" id="KW-0472">Membrane</keyword>
<dbReference type="InterPro" id="IPR052959">
    <property type="entry name" value="Inner_membrane_assoc"/>
</dbReference>
<dbReference type="Proteomes" id="UP000002216">
    <property type="component" value="Chromosome"/>
</dbReference>
<protein>
    <recommendedName>
        <fullName evidence="4">DUF485 domain-containing protein</fullName>
    </recommendedName>
</protein>
<feature type="transmembrane region" description="Helical" evidence="1">
    <location>
        <begin position="23"/>
        <end position="45"/>
    </location>
</feature>
<feature type="transmembrane region" description="Helical" evidence="1">
    <location>
        <begin position="57"/>
        <end position="82"/>
    </location>
</feature>
<dbReference type="STRING" id="525897.Dbac_1020"/>
<dbReference type="PANTHER" id="PTHR38598">
    <property type="entry name" value="INNER MEMBRANE PROTEIN YJCH"/>
    <property type="match status" value="1"/>
</dbReference>
<dbReference type="eggNOG" id="COG3162">
    <property type="taxonomic scope" value="Bacteria"/>
</dbReference>